<dbReference type="GO" id="GO:0031146">
    <property type="term" value="P:SCF-dependent proteasomal ubiquitin-dependent protein catabolic process"/>
    <property type="evidence" value="ECO:0007669"/>
    <property type="project" value="TreeGrafter"/>
</dbReference>
<dbReference type="InterPro" id="IPR056451">
    <property type="entry name" value="Znf_Tbcl_Rhp7"/>
</dbReference>
<accession>A0A1B2JCF9</accession>
<sequence length="557" mass="63229">MSRRKADKKENEPEVRGPNSALTAFLREQGIDAGAIRRRYEQSLLTERNEQTSHLYEQEDESFEENEIILAAIEKRRRKRAEANADGSYSDSSFSGDDLKDSHYCMNCDREFRITVYSKKVEKDGKVGYLCIKCTRFQIEQEGRKKKAAFEARKKRKKLASALLNRQELKIPSLQDICIKLLSTHIDDVHALGDISVVSMNKISRILSKNRSLNNRTMMLFLDATLKHLEFWDCSNIDMAYLDKITTFCPKLESITLNMCGQLHNSNLISFAQNLLSLNSVVLNGPFLISEPTWIQFFELMNEKLRLFHVSNTHRFSDQCLQSLLTNCGGRLESLSLSRLDGLSSKAAYDVLPYHLKNLKLLDLSNPFKENLIDDNLIISILSVNGGSIETLLLDGCSGLTDLFLVKGVKKFCPFLKRISLESLDQVTDNGFTQLFDGWNINSGLIEVNLKRCSGLTDRGLFTFLSHSASSLVSLNLNSVYSLSRTLFETLSRTLRFPLLTTLDLGFVRSVDDKAIAILSRICPKLKELEVYGNNRCTQRARIRRGLKVLGRQSDSI</sequence>
<evidence type="ECO:0000259" key="2">
    <source>
        <dbReference type="Pfam" id="PF23550"/>
    </source>
</evidence>
<dbReference type="Gene3D" id="3.80.10.10">
    <property type="entry name" value="Ribonuclease Inhibitor"/>
    <property type="match status" value="3"/>
</dbReference>
<keyword evidence="4" id="KW-1185">Reference proteome</keyword>
<dbReference type="InterPro" id="IPR006553">
    <property type="entry name" value="Leu-rich_rpt_Cys-con_subtyp"/>
</dbReference>
<reference evidence="3 4" key="1">
    <citation type="submission" date="2016-02" db="EMBL/GenBank/DDBJ databases">
        <title>Comparative genomic and transcriptomic foundation for Pichia pastoris.</title>
        <authorList>
            <person name="Love K.R."/>
            <person name="Shah K.A."/>
            <person name="Whittaker C.A."/>
            <person name="Wu J."/>
            <person name="Bartlett M.C."/>
            <person name="Ma D."/>
            <person name="Leeson R.L."/>
            <person name="Priest M."/>
            <person name="Young S.K."/>
            <person name="Love J.C."/>
        </authorList>
    </citation>
    <scope>NUCLEOTIDE SEQUENCE [LARGE SCALE GENOMIC DNA]</scope>
    <source>
        <strain evidence="3 4">ATCC 28485</strain>
    </source>
</reference>
<proteinExistence type="predicted"/>
<dbReference type="Proteomes" id="UP000094565">
    <property type="component" value="Chromosome 2"/>
</dbReference>
<dbReference type="GO" id="GO:0019005">
    <property type="term" value="C:SCF ubiquitin ligase complex"/>
    <property type="evidence" value="ECO:0007669"/>
    <property type="project" value="TreeGrafter"/>
</dbReference>
<protein>
    <submittedName>
        <fullName evidence="3">BA75_02337T0</fullName>
    </submittedName>
</protein>
<dbReference type="PANTHER" id="PTHR13318">
    <property type="entry name" value="PARTNER OF PAIRED, ISOFORM B-RELATED"/>
    <property type="match status" value="1"/>
</dbReference>
<dbReference type="InterPro" id="IPR032675">
    <property type="entry name" value="LRR_dom_sf"/>
</dbReference>
<gene>
    <name evidence="3" type="primary">RAD7</name>
    <name evidence="3" type="ORF">ATY40_BA7502337</name>
</gene>
<dbReference type="PANTHER" id="PTHR13318:SF95">
    <property type="entry name" value="F-BOX PROTEIN YLR352W"/>
    <property type="match status" value="1"/>
</dbReference>
<dbReference type="SUPFAM" id="SSF52047">
    <property type="entry name" value="RNI-like"/>
    <property type="match status" value="1"/>
</dbReference>
<feature type="region of interest" description="Disordered" evidence="1">
    <location>
        <begin position="1"/>
        <end position="22"/>
    </location>
</feature>
<dbReference type="AlphaFoldDB" id="A0A1B2JCF9"/>
<dbReference type="EMBL" id="CP014585">
    <property type="protein sequence ID" value="ANZ75677.1"/>
    <property type="molecule type" value="Genomic_DNA"/>
</dbReference>
<evidence type="ECO:0000313" key="4">
    <source>
        <dbReference type="Proteomes" id="UP000094565"/>
    </source>
</evidence>
<evidence type="ECO:0000256" key="1">
    <source>
        <dbReference type="SAM" id="MobiDB-lite"/>
    </source>
</evidence>
<feature type="domain" description="DNA repair protein rhp7 treble clef" evidence="2">
    <location>
        <begin position="104"/>
        <end position="136"/>
    </location>
</feature>
<dbReference type="OrthoDB" id="1924287at2759"/>
<dbReference type="Pfam" id="PF23550">
    <property type="entry name" value="zf_Tbcl_Rhp7"/>
    <property type="match status" value="1"/>
</dbReference>
<evidence type="ECO:0000313" key="3">
    <source>
        <dbReference type="EMBL" id="ANZ75677.1"/>
    </source>
</evidence>
<name>A0A1B2JCF9_PICPA</name>
<dbReference type="SMART" id="SM00367">
    <property type="entry name" value="LRR_CC"/>
    <property type="match status" value="7"/>
</dbReference>
<organism evidence="3 4">
    <name type="scientific">Komagataella pastoris</name>
    <name type="common">Yeast</name>
    <name type="synonym">Pichia pastoris</name>
    <dbReference type="NCBI Taxonomy" id="4922"/>
    <lineage>
        <taxon>Eukaryota</taxon>
        <taxon>Fungi</taxon>
        <taxon>Dikarya</taxon>
        <taxon>Ascomycota</taxon>
        <taxon>Saccharomycotina</taxon>
        <taxon>Pichiomycetes</taxon>
        <taxon>Pichiales</taxon>
        <taxon>Pichiaceae</taxon>
        <taxon>Komagataella</taxon>
    </lineage>
</organism>